<keyword evidence="3" id="KW-0813">Transport</keyword>
<accession>A0ABQ4E2H5</accession>
<feature type="transmembrane region" description="Helical" evidence="7">
    <location>
        <begin position="150"/>
        <end position="173"/>
    </location>
</feature>
<evidence type="ECO:0000259" key="8">
    <source>
        <dbReference type="Pfam" id="PF00999"/>
    </source>
</evidence>
<feature type="transmembrane region" description="Helical" evidence="7">
    <location>
        <begin position="357"/>
        <end position="376"/>
    </location>
</feature>
<evidence type="ECO:0000256" key="5">
    <source>
        <dbReference type="ARBA" id="ARBA00022989"/>
    </source>
</evidence>
<dbReference type="Gene3D" id="1.20.1530.20">
    <property type="match status" value="1"/>
</dbReference>
<evidence type="ECO:0000313" key="10">
    <source>
        <dbReference type="Proteomes" id="UP000646749"/>
    </source>
</evidence>
<keyword evidence="6 7" id="KW-0472">Membrane</keyword>
<comment type="caution">
    <text evidence="9">The sequence shown here is derived from an EMBL/GenBank/DDBJ whole genome shotgun (WGS) entry which is preliminary data.</text>
</comment>
<protein>
    <submittedName>
        <fullName evidence="9">Potassium transporter</fullName>
    </submittedName>
</protein>
<evidence type="ECO:0000256" key="6">
    <source>
        <dbReference type="ARBA" id="ARBA00023136"/>
    </source>
</evidence>
<evidence type="ECO:0000313" key="9">
    <source>
        <dbReference type="EMBL" id="GIG88919.1"/>
    </source>
</evidence>
<keyword evidence="5 7" id="KW-1133">Transmembrane helix</keyword>
<dbReference type="PANTHER" id="PTHR42751">
    <property type="entry name" value="SODIUM/HYDROGEN EXCHANGER FAMILY/TRKA DOMAIN PROTEIN"/>
    <property type="match status" value="1"/>
</dbReference>
<dbReference type="InterPro" id="IPR038770">
    <property type="entry name" value="Na+/solute_symporter_sf"/>
</dbReference>
<evidence type="ECO:0000256" key="1">
    <source>
        <dbReference type="ARBA" id="ARBA00004141"/>
    </source>
</evidence>
<dbReference type="PANTHER" id="PTHR42751:SF6">
    <property type="entry name" value="CONSERVED INTEGRAL MEMBRANE TRANSPORT PROTEIN-RELATED"/>
    <property type="match status" value="1"/>
</dbReference>
<keyword evidence="4 7" id="KW-0812">Transmembrane</keyword>
<evidence type="ECO:0000256" key="4">
    <source>
        <dbReference type="ARBA" id="ARBA00022692"/>
    </source>
</evidence>
<evidence type="ECO:0000256" key="2">
    <source>
        <dbReference type="ARBA" id="ARBA00005551"/>
    </source>
</evidence>
<feature type="transmembrane region" description="Helical" evidence="7">
    <location>
        <begin position="334"/>
        <end position="351"/>
    </location>
</feature>
<dbReference type="Pfam" id="PF00999">
    <property type="entry name" value="Na_H_Exchanger"/>
    <property type="match status" value="1"/>
</dbReference>
<evidence type="ECO:0000256" key="7">
    <source>
        <dbReference type="SAM" id="Phobius"/>
    </source>
</evidence>
<organism evidence="9 10">
    <name type="scientific">Plantactinospora endophytica</name>
    <dbReference type="NCBI Taxonomy" id="673535"/>
    <lineage>
        <taxon>Bacteria</taxon>
        <taxon>Bacillati</taxon>
        <taxon>Actinomycetota</taxon>
        <taxon>Actinomycetes</taxon>
        <taxon>Micromonosporales</taxon>
        <taxon>Micromonosporaceae</taxon>
        <taxon>Plantactinospora</taxon>
    </lineage>
</organism>
<keyword evidence="10" id="KW-1185">Reference proteome</keyword>
<feature type="transmembrane region" description="Helical" evidence="7">
    <location>
        <begin position="217"/>
        <end position="234"/>
    </location>
</feature>
<feature type="domain" description="Cation/H+ exchanger transmembrane" evidence="8">
    <location>
        <begin position="15"/>
        <end position="373"/>
    </location>
</feature>
<dbReference type="InterPro" id="IPR006153">
    <property type="entry name" value="Cation/H_exchanger_TM"/>
</dbReference>
<gene>
    <name evidence="9" type="ORF">Pen02_38550</name>
</gene>
<comment type="similarity">
    <text evidence="2">Belongs to the monovalent cation:proton antiporter 2 (CPA2) transporter (TC 2.A.37) family.</text>
</comment>
<feature type="transmembrane region" description="Helical" evidence="7">
    <location>
        <begin position="179"/>
        <end position="205"/>
    </location>
</feature>
<feature type="transmembrane region" description="Helical" evidence="7">
    <location>
        <begin position="89"/>
        <end position="109"/>
    </location>
</feature>
<feature type="transmembrane region" description="Helical" evidence="7">
    <location>
        <begin position="33"/>
        <end position="51"/>
    </location>
</feature>
<evidence type="ECO:0000256" key="3">
    <source>
        <dbReference type="ARBA" id="ARBA00022448"/>
    </source>
</evidence>
<dbReference type="RefSeq" id="WP_203867433.1">
    <property type="nucleotide sequence ID" value="NZ_BONW01000017.1"/>
</dbReference>
<sequence length="400" mass="41046">MHHTTILLIEVGALLLALGLLSRLSRRIGLSPIPLYLLAGLAFGHGGLVPLSASEEFFEVGAEIGVILLLVMLGLEYSASELVGNLRAAAPAGLFDGLLNALPGAAFGLLLGWGWVGAIVLAGVTWVSSSGVIAKVLADLGRVGNRETPVILSVLVIEDLAMALYLPLVTAILSGQSLLGGGIALAIAVFTVVLVLVVAIRYGNFISRMLSAKDPEALLLGVLGLTLLVAGIAAGLQVSAAVGAFLVGIALSGPVAHNATELLSPLRDLFAAVFFVFFGLNTDPRAIPPVLLPALALAVVTMATKVLTGYLAAKRVGIGLPGRWRAGLALAPRGEFSIVIAGLAVATSVVNPQLGPLATAYVLITVVTGPMLARLPDFGWFKRWLRRSAAAGPAPAPATD</sequence>
<proteinExistence type="inferred from homology"/>
<dbReference type="EMBL" id="BONW01000017">
    <property type="protein sequence ID" value="GIG88919.1"/>
    <property type="molecule type" value="Genomic_DNA"/>
</dbReference>
<name>A0ABQ4E2H5_9ACTN</name>
<feature type="transmembrane region" description="Helical" evidence="7">
    <location>
        <begin position="57"/>
        <end position="77"/>
    </location>
</feature>
<feature type="transmembrane region" description="Helical" evidence="7">
    <location>
        <begin position="6"/>
        <end position="21"/>
    </location>
</feature>
<comment type="subcellular location">
    <subcellularLocation>
        <location evidence="1">Membrane</location>
        <topology evidence="1">Multi-pass membrane protein</topology>
    </subcellularLocation>
</comment>
<dbReference type="Proteomes" id="UP000646749">
    <property type="component" value="Unassembled WGS sequence"/>
</dbReference>
<feature type="transmembrane region" description="Helical" evidence="7">
    <location>
        <begin position="293"/>
        <end position="313"/>
    </location>
</feature>
<feature type="transmembrane region" description="Helical" evidence="7">
    <location>
        <begin position="115"/>
        <end position="138"/>
    </location>
</feature>
<reference evidence="9 10" key="1">
    <citation type="submission" date="2021-01" db="EMBL/GenBank/DDBJ databases">
        <title>Whole genome shotgun sequence of Plantactinospora endophytica NBRC 110450.</title>
        <authorList>
            <person name="Komaki H."/>
            <person name="Tamura T."/>
        </authorList>
    </citation>
    <scope>NUCLEOTIDE SEQUENCE [LARGE SCALE GENOMIC DNA]</scope>
    <source>
        <strain evidence="9 10">NBRC 110450</strain>
    </source>
</reference>